<keyword evidence="2" id="KW-0805">Transcription regulation</keyword>
<feature type="compositionally biased region" description="Polar residues" evidence="6">
    <location>
        <begin position="247"/>
        <end position="257"/>
    </location>
</feature>
<dbReference type="SMART" id="SM00717">
    <property type="entry name" value="SANT"/>
    <property type="match status" value="1"/>
</dbReference>
<dbReference type="EMBL" id="JAAVVJ010000014">
    <property type="protein sequence ID" value="KAF7207145.1"/>
    <property type="molecule type" value="Genomic_DNA"/>
</dbReference>
<evidence type="ECO:0000256" key="5">
    <source>
        <dbReference type="PROSITE-ProRule" id="PRU00042"/>
    </source>
</evidence>
<evidence type="ECO:0000256" key="6">
    <source>
        <dbReference type="SAM" id="MobiDB-lite"/>
    </source>
</evidence>
<dbReference type="InterPro" id="IPR001005">
    <property type="entry name" value="SANT/Myb"/>
</dbReference>
<feature type="compositionally biased region" description="Low complexity" evidence="6">
    <location>
        <begin position="18"/>
        <end position="28"/>
    </location>
</feature>
<dbReference type="GO" id="GO:0000118">
    <property type="term" value="C:histone deacetylase complex"/>
    <property type="evidence" value="ECO:0007669"/>
    <property type="project" value="TreeGrafter"/>
</dbReference>
<dbReference type="PROSITE" id="PS51293">
    <property type="entry name" value="SANT"/>
    <property type="match status" value="1"/>
</dbReference>
<accession>A0A9D3BH04</accession>
<feature type="region of interest" description="Disordered" evidence="6">
    <location>
        <begin position="364"/>
        <end position="402"/>
    </location>
</feature>
<dbReference type="PROSITE" id="PS51156">
    <property type="entry name" value="ELM2"/>
    <property type="match status" value="1"/>
</dbReference>
<evidence type="ECO:0000256" key="3">
    <source>
        <dbReference type="ARBA" id="ARBA00023163"/>
    </source>
</evidence>
<evidence type="ECO:0000313" key="11">
    <source>
        <dbReference type="Proteomes" id="UP000822369"/>
    </source>
</evidence>
<keyword evidence="5" id="KW-0863">Zinc-finger</keyword>
<evidence type="ECO:0000259" key="8">
    <source>
        <dbReference type="PROSITE" id="PS51156"/>
    </source>
</evidence>
<dbReference type="AlphaFoldDB" id="A0A9D3BH04"/>
<dbReference type="Pfam" id="PF13912">
    <property type="entry name" value="zf-C2H2_6"/>
    <property type="match status" value="1"/>
</dbReference>
<gene>
    <name evidence="10" type="ORF">G4P62_009554</name>
</gene>
<dbReference type="InterPro" id="IPR013087">
    <property type="entry name" value="Znf_C2H2_type"/>
</dbReference>
<evidence type="ECO:0000256" key="4">
    <source>
        <dbReference type="ARBA" id="ARBA00023242"/>
    </source>
</evidence>
<dbReference type="PANTHER" id="PTHR16089">
    <property type="entry name" value="REST COREPRESSOR COREST PROTEIN-RELATED"/>
    <property type="match status" value="1"/>
</dbReference>
<comment type="caution">
    <text evidence="10">The sequence shown here is derived from an EMBL/GenBank/DDBJ whole genome shotgun (WGS) entry which is preliminary data.</text>
</comment>
<feature type="domain" description="ELM2" evidence="8">
    <location>
        <begin position="586"/>
        <end position="677"/>
    </location>
</feature>
<dbReference type="SUPFAM" id="SSF46689">
    <property type="entry name" value="Homeodomain-like"/>
    <property type="match status" value="1"/>
</dbReference>
<dbReference type="InterPro" id="IPR000949">
    <property type="entry name" value="ELM2_dom"/>
</dbReference>
<dbReference type="InterPro" id="IPR009057">
    <property type="entry name" value="Homeodomain-like_sf"/>
</dbReference>
<organism evidence="10 11">
    <name type="scientific">Nothobranchius furzeri</name>
    <name type="common">Turquoise killifish</name>
    <dbReference type="NCBI Taxonomy" id="105023"/>
    <lineage>
        <taxon>Eukaryota</taxon>
        <taxon>Metazoa</taxon>
        <taxon>Chordata</taxon>
        <taxon>Craniata</taxon>
        <taxon>Vertebrata</taxon>
        <taxon>Euteleostomi</taxon>
        <taxon>Actinopterygii</taxon>
        <taxon>Neopterygii</taxon>
        <taxon>Teleostei</taxon>
        <taxon>Neoteleostei</taxon>
        <taxon>Acanthomorphata</taxon>
        <taxon>Ovalentaria</taxon>
        <taxon>Atherinomorphae</taxon>
        <taxon>Cyprinodontiformes</taxon>
        <taxon>Nothobranchiidae</taxon>
        <taxon>Nothobranchius</taxon>
    </lineage>
</organism>
<dbReference type="OrthoDB" id="10258692at2759"/>
<evidence type="ECO:0000259" key="9">
    <source>
        <dbReference type="PROSITE" id="PS51293"/>
    </source>
</evidence>
<reference evidence="10" key="1">
    <citation type="submission" date="2020-03" db="EMBL/GenBank/DDBJ databases">
        <title>Intra-Species Differences in Population Size shape Life History and Genome Evolution.</title>
        <authorList>
            <person name="Willemsen D."/>
            <person name="Cui R."/>
            <person name="Valenzano D.R."/>
        </authorList>
    </citation>
    <scope>NUCLEOTIDE SEQUENCE</scope>
    <source>
        <strain evidence="10">GRZ</strain>
        <tissue evidence="10">Whole</tissue>
    </source>
</reference>
<dbReference type="GO" id="GO:0003714">
    <property type="term" value="F:transcription corepressor activity"/>
    <property type="evidence" value="ECO:0007669"/>
    <property type="project" value="TreeGrafter"/>
</dbReference>
<feature type="compositionally biased region" description="Polar residues" evidence="6">
    <location>
        <begin position="68"/>
        <end position="80"/>
    </location>
</feature>
<feature type="compositionally biased region" description="Polar residues" evidence="6">
    <location>
        <begin position="265"/>
        <end position="284"/>
    </location>
</feature>
<dbReference type="KEGG" id="nfu:107384615"/>
<dbReference type="GO" id="GO:0006357">
    <property type="term" value="P:regulation of transcription by RNA polymerase II"/>
    <property type="evidence" value="ECO:0007669"/>
    <property type="project" value="TreeGrafter"/>
</dbReference>
<protein>
    <submittedName>
        <fullName evidence="10">Transcript variant X1</fullName>
    </submittedName>
</protein>
<dbReference type="Proteomes" id="UP000822369">
    <property type="component" value="Chromosome 14"/>
</dbReference>
<dbReference type="SMART" id="SM01189">
    <property type="entry name" value="ELM2"/>
    <property type="match status" value="1"/>
</dbReference>
<feature type="domain" description="SANT" evidence="9">
    <location>
        <begin position="683"/>
        <end position="734"/>
    </location>
</feature>
<feature type="region of interest" description="Disordered" evidence="6">
    <location>
        <begin position="232"/>
        <end position="327"/>
    </location>
</feature>
<feature type="compositionally biased region" description="Polar residues" evidence="6">
    <location>
        <begin position="42"/>
        <end position="53"/>
    </location>
</feature>
<evidence type="ECO:0000313" key="10">
    <source>
        <dbReference type="EMBL" id="KAF7207145.1"/>
    </source>
</evidence>
<feature type="compositionally biased region" description="Basic residues" evidence="6">
    <location>
        <begin position="447"/>
        <end position="460"/>
    </location>
</feature>
<evidence type="ECO:0000259" key="7">
    <source>
        <dbReference type="PROSITE" id="PS50157"/>
    </source>
</evidence>
<feature type="region of interest" description="Disordered" evidence="6">
    <location>
        <begin position="68"/>
        <end position="130"/>
    </location>
</feature>
<dbReference type="PROSITE" id="PS50157">
    <property type="entry name" value="ZINC_FINGER_C2H2_2"/>
    <property type="match status" value="1"/>
</dbReference>
<keyword evidence="5" id="KW-0862">Zinc</keyword>
<keyword evidence="4" id="KW-0539">Nucleus</keyword>
<dbReference type="GO" id="GO:0008270">
    <property type="term" value="F:zinc ion binding"/>
    <property type="evidence" value="ECO:0007669"/>
    <property type="project" value="UniProtKB-KW"/>
</dbReference>
<dbReference type="Gene3D" id="1.10.10.60">
    <property type="entry name" value="Homeodomain-like"/>
    <property type="match status" value="1"/>
</dbReference>
<feature type="domain" description="C2H2-type" evidence="7">
    <location>
        <begin position="428"/>
        <end position="455"/>
    </location>
</feature>
<evidence type="ECO:0000256" key="2">
    <source>
        <dbReference type="ARBA" id="ARBA00023015"/>
    </source>
</evidence>
<name>A0A9D3BH04_NOTFU</name>
<keyword evidence="5" id="KW-0479">Metal-binding</keyword>
<dbReference type="InterPro" id="IPR017884">
    <property type="entry name" value="SANT_dom"/>
</dbReference>
<dbReference type="PANTHER" id="PTHR16089:SF19">
    <property type="entry name" value="TRANSCRIPTIONAL-REGULATING FACTOR 1"/>
    <property type="match status" value="1"/>
</dbReference>
<dbReference type="PROSITE" id="PS00028">
    <property type="entry name" value="ZINC_FINGER_C2H2_1"/>
    <property type="match status" value="1"/>
</dbReference>
<feature type="compositionally biased region" description="Polar residues" evidence="6">
    <location>
        <begin position="311"/>
        <end position="327"/>
    </location>
</feature>
<dbReference type="Pfam" id="PF01448">
    <property type="entry name" value="ELM2"/>
    <property type="match status" value="1"/>
</dbReference>
<comment type="subcellular location">
    <subcellularLocation>
        <location evidence="1">Nucleus</location>
    </subcellularLocation>
</comment>
<dbReference type="InterPro" id="IPR051066">
    <property type="entry name" value="Trans_reg/Corepressor"/>
</dbReference>
<proteinExistence type="predicted"/>
<feature type="region of interest" description="Disordered" evidence="6">
    <location>
        <begin position="443"/>
        <end position="477"/>
    </location>
</feature>
<feature type="region of interest" description="Disordered" evidence="6">
    <location>
        <begin position="13"/>
        <end position="53"/>
    </location>
</feature>
<dbReference type="OMA" id="WNWVKQL"/>
<dbReference type="GO" id="GO:0005667">
    <property type="term" value="C:transcription regulator complex"/>
    <property type="evidence" value="ECO:0007669"/>
    <property type="project" value="TreeGrafter"/>
</dbReference>
<keyword evidence="3" id="KW-0804">Transcription</keyword>
<sequence length="756" mass="84203">MSELWTFLAAAPPNVHHSSLSPSLPPLSFRNHGNHPPAKVTSPHTGPPQVTSPNLAFQTQVASFQYPQSQVTSPHLQTPPSHLFYQPHTTSPHLPLPKVYSPQYLAPPQVNSPPLPDPRASSPGLGSQHQNLLYNQNPDLDYPNWTRCEPTSDLSCLQNGFGFSYQQNQTAAHMDLHLQDQTQFGTDETAHRDELENTNKLYGSHAGHVSSTFDQSDIHELGQHTWIPSQVQCSPLGSPSAGGTEWRWSSTELSSASAEDFPNNHFFSESYNENNNQQPFCSPSTPGPSPHYPLTPAVSSPGPQIHPRTVFTKQPNDNHTSDYCLNEPSSFFMPPGLGLIHQTSQQQLMTQTTQTQDLKSFLKAAETSWSSQERGQSLGHPAGLTHKEEGGGRRKGSRKRDQDPLDWNWVKRIKPEKSTEALNSRCRLLCVVCNREFKSLPALNGHMRSHSGSRSPKRPKKETSPPTPSQVSIPVHRKGTSGLKGCSLLPLSNRGAALYHSLMRQKEKEEAKPVANKVAKTADYGQYTPPPMLCPQREGPGLYCSLTTRRQQRAQTVQLDNELGDLVAITTSCPPSGQLAWGTIAPRINLGRSFQAEIPPLRDEKYAQTDSHNALLLWMPCDELENPASQQRIEFLLKMVQSSVVPESQAGPERALQLLSESKGDFLLTVETLLEPPETSNNQTGVRWSSAEKKLLMKSFQLHQKDFSRIQRSVRTKSLSNCVEFYYLWKKKLSLNMKTRAELTFTQPDVMGEKNV</sequence>
<evidence type="ECO:0000256" key="1">
    <source>
        <dbReference type="ARBA" id="ARBA00004123"/>
    </source>
</evidence>